<dbReference type="Proteomes" id="UP001198701">
    <property type="component" value="Unassembled WGS sequence"/>
</dbReference>
<keyword evidence="2" id="KW-1185">Reference proteome</keyword>
<organism evidence="1 2">
    <name type="scientific">Massilia agrisoli</name>
    <dbReference type="NCBI Taxonomy" id="2892444"/>
    <lineage>
        <taxon>Bacteria</taxon>
        <taxon>Pseudomonadati</taxon>
        <taxon>Pseudomonadota</taxon>
        <taxon>Betaproteobacteria</taxon>
        <taxon>Burkholderiales</taxon>
        <taxon>Oxalobacteraceae</taxon>
        <taxon>Telluria group</taxon>
        <taxon>Massilia</taxon>
    </lineage>
</organism>
<protein>
    <submittedName>
        <fullName evidence="1">Uncharacterized protein</fullName>
    </submittedName>
</protein>
<accession>A0ABS8IYB9</accession>
<evidence type="ECO:0000313" key="1">
    <source>
        <dbReference type="EMBL" id="MCC6072688.1"/>
    </source>
</evidence>
<sequence length="125" mass="13768">MDDNQKFMQVGHFIYGFQRVRMTLAGLYQMLDGSGHNDLQLAELASRTAALFARRRAADAVAVSGFNAVIESVQKHGARLDKLLAQIDPDNVPDEDELQGLLNCQHELERFQRLLASAPGDIAGS</sequence>
<dbReference type="RefSeq" id="WP_229433671.1">
    <property type="nucleotide sequence ID" value="NZ_JAJHPV010000020.1"/>
</dbReference>
<gene>
    <name evidence="1" type="ORF">LMJ30_17265</name>
</gene>
<name>A0ABS8IYB9_9BURK</name>
<proteinExistence type="predicted"/>
<evidence type="ECO:0000313" key="2">
    <source>
        <dbReference type="Proteomes" id="UP001198701"/>
    </source>
</evidence>
<dbReference type="EMBL" id="JAJHPV010000020">
    <property type="protein sequence ID" value="MCC6072688.1"/>
    <property type="molecule type" value="Genomic_DNA"/>
</dbReference>
<comment type="caution">
    <text evidence="1">The sequence shown here is derived from an EMBL/GenBank/DDBJ whole genome shotgun (WGS) entry which is preliminary data.</text>
</comment>
<reference evidence="1 2" key="1">
    <citation type="submission" date="2021-11" db="EMBL/GenBank/DDBJ databases">
        <authorList>
            <person name="Huq M.A."/>
        </authorList>
    </citation>
    <scope>NUCLEOTIDE SEQUENCE [LARGE SCALE GENOMIC DNA]</scope>
    <source>
        <strain evidence="1 2">MAHUQ-52</strain>
    </source>
</reference>